<gene>
    <name evidence="2" type="ORF">EKO27_g10172</name>
</gene>
<dbReference type="AlphaFoldDB" id="A0A439CRX4"/>
<keyword evidence="1" id="KW-0732">Signal</keyword>
<reference evidence="2 3" key="1">
    <citation type="submission" date="2018-12" db="EMBL/GenBank/DDBJ databases">
        <title>Draft genome sequence of Xylaria grammica IHI A82.</title>
        <authorList>
            <person name="Buettner E."/>
            <person name="Kellner H."/>
        </authorList>
    </citation>
    <scope>NUCLEOTIDE SEQUENCE [LARGE SCALE GENOMIC DNA]</scope>
    <source>
        <strain evidence="2 3">IHI A82</strain>
    </source>
</reference>
<keyword evidence="3" id="KW-1185">Reference proteome</keyword>
<evidence type="ECO:0000256" key="1">
    <source>
        <dbReference type="SAM" id="SignalP"/>
    </source>
</evidence>
<protein>
    <submittedName>
        <fullName evidence="2">Uncharacterized protein</fullName>
    </submittedName>
</protein>
<proteinExistence type="predicted"/>
<evidence type="ECO:0000313" key="2">
    <source>
        <dbReference type="EMBL" id="RWA04938.1"/>
    </source>
</evidence>
<feature type="chain" id="PRO_5019353529" evidence="1">
    <location>
        <begin position="23"/>
        <end position="390"/>
    </location>
</feature>
<sequence>MASLCFVLGLLVLLGSLRTCNAASIQSANITAMTEAKRALSGPKGTWKGLYVNLTDNKHAASVLTTDVALYRADSAITSDLTIFNGTDPRTDILPVLAWLVGMSWATVVEVGVTGVAVAGTVSAIQGCVTNDGSSWGNFNCIVGIVGSVVGIGQAARAAYAGAKALGWFARSSSTWLDSGLEAIELSAFAKRELHPDRFQIIHERLISHVLNETFGHSEFIGYASADHRLGARDDEHLHPHAPIFRFKHPRHGLMDIAAREHLTGTRFAISYANGLEKRGLDHLGRRQSFQHEQLSGEILEARFDEEAAQSDPCNPMFDAAGAFDQLEDAIGCFTGGSWPDGNVPKAQVYDSSCEATMGFAHAAFFENNSTADVLKNLEPSGMPLPECSS</sequence>
<organism evidence="2 3">
    <name type="scientific">Xylaria grammica</name>
    <dbReference type="NCBI Taxonomy" id="363999"/>
    <lineage>
        <taxon>Eukaryota</taxon>
        <taxon>Fungi</taxon>
        <taxon>Dikarya</taxon>
        <taxon>Ascomycota</taxon>
        <taxon>Pezizomycotina</taxon>
        <taxon>Sordariomycetes</taxon>
        <taxon>Xylariomycetidae</taxon>
        <taxon>Xylariales</taxon>
        <taxon>Xylariaceae</taxon>
        <taxon>Xylaria</taxon>
    </lineage>
</organism>
<dbReference type="EMBL" id="RYZI01000498">
    <property type="protein sequence ID" value="RWA04938.1"/>
    <property type="molecule type" value="Genomic_DNA"/>
</dbReference>
<comment type="caution">
    <text evidence="2">The sequence shown here is derived from an EMBL/GenBank/DDBJ whole genome shotgun (WGS) entry which is preliminary data.</text>
</comment>
<evidence type="ECO:0000313" key="3">
    <source>
        <dbReference type="Proteomes" id="UP000286045"/>
    </source>
</evidence>
<dbReference type="Proteomes" id="UP000286045">
    <property type="component" value="Unassembled WGS sequence"/>
</dbReference>
<accession>A0A439CRX4</accession>
<name>A0A439CRX4_9PEZI</name>
<feature type="signal peptide" evidence="1">
    <location>
        <begin position="1"/>
        <end position="22"/>
    </location>
</feature>